<accession>A0ABM1Q7C7</accession>
<dbReference type="PROSITE" id="PS50104">
    <property type="entry name" value="TIR"/>
    <property type="match status" value="1"/>
</dbReference>
<dbReference type="Gene3D" id="3.40.50.10140">
    <property type="entry name" value="Toll/interleukin-1 receptor homology (TIR) domain"/>
    <property type="match status" value="1"/>
</dbReference>
<reference evidence="3" key="1">
    <citation type="journal article" date="2014" name="Nat. Commun.">
        <title>The emerging biofuel crop Camelina sativa retains a highly undifferentiated hexaploid genome structure.</title>
        <authorList>
            <person name="Kagale S."/>
            <person name="Koh C."/>
            <person name="Nixon J."/>
            <person name="Bollina V."/>
            <person name="Clarke W.E."/>
            <person name="Tuteja R."/>
            <person name="Spillane C."/>
            <person name="Robinson S.J."/>
            <person name="Links M.G."/>
            <person name="Clarke C."/>
            <person name="Higgins E.E."/>
            <person name="Huebert T."/>
            <person name="Sharpe A.G."/>
            <person name="Parkin I.A."/>
        </authorList>
    </citation>
    <scope>NUCLEOTIDE SEQUENCE [LARGE SCALE GENOMIC DNA]</scope>
    <source>
        <strain evidence="3">cv. DH55</strain>
    </source>
</reference>
<dbReference type="PANTHER" id="PTHR32009:SF152">
    <property type="entry name" value="NEUTRAL_ALKALINE INVERTASE"/>
    <property type="match status" value="1"/>
</dbReference>
<keyword evidence="1" id="KW-0520">NAD</keyword>
<dbReference type="GeneID" id="104704845"/>
<dbReference type="Proteomes" id="UP000694864">
    <property type="component" value="Chromosome 7"/>
</dbReference>
<organism evidence="3 4">
    <name type="scientific">Camelina sativa</name>
    <name type="common">False flax</name>
    <name type="synonym">Myagrum sativum</name>
    <dbReference type="NCBI Taxonomy" id="90675"/>
    <lineage>
        <taxon>Eukaryota</taxon>
        <taxon>Viridiplantae</taxon>
        <taxon>Streptophyta</taxon>
        <taxon>Embryophyta</taxon>
        <taxon>Tracheophyta</taxon>
        <taxon>Spermatophyta</taxon>
        <taxon>Magnoliopsida</taxon>
        <taxon>eudicotyledons</taxon>
        <taxon>Gunneridae</taxon>
        <taxon>Pentapetalae</taxon>
        <taxon>rosids</taxon>
        <taxon>malvids</taxon>
        <taxon>Brassicales</taxon>
        <taxon>Brassicaceae</taxon>
        <taxon>Camelineae</taxon>
        <taxon>Camelina</taxon>
    </lineage>
</organism>
<dbReference type="Pfam" id="PF01582">
    <property type="entry name" value="TIR"/>
    <property type="match status" value="1"/>
</dbReference>
<protein>
    <submittedName>
        <fullName evidence="4">Toll/interleukin-1 receptor-like protein</fullName>
    </submittedName>
</protein>
<dbReference type="InterPro" id="IPR000157">
    <property type="entry name" value="TIR_dom"/>
</dbReference>
<proteinExistence type="predicted"/>
<evidence type="ECO:0000259" key="2">
    <source>
        <dbReference type="PROSITE" id="PS50104"/>
    </source>
</evidence>
<reference evidence="4" key="2">
    <citation type="submission" date="2025-08" db="UniProtKB">
        <authorList>
            <consortium name="RefSeq"/>
        </authorList>
    </citation>
    <scope>IDENTIFICATION</scope>
    <source>
        <tissue evidence="4">Leaf</tissue>
    </source>
</reference>
<evidence type="ECO:0000313" key="3">
    <source>
        <dbReference type="Proteomes" id="UP000694864"/>
    </source>
</evidence>
<dbReference type="SUPFAM" id="SSF52200">
    <property type="entry name" value="Toll/Interleukin receptor TIR domain"/>
    <property type="match status" value="1"/>
</dbReference>
<gene>
    <name evidence="4" type="primary">LOC104704845</name>
</gene>
<dbReference type="InterPro" id="IPR035897">
    <property type="entry name" value="Toll_tir_struct_dom_sf"/>
</dbReference>
<name>A0ABM1Q7C7_CAMSA</name>
<keyword evidence="3" id="KW-1185">Reference proteome</keyword>
<dbReference type="RefSeq" id="XP_019082665.1">
    <property type="nucleotide sequence ID" value="XM_019227120.1"/>
</dbReference>
<dbReference type="SMART" id="SM00255">
    <property type="entry name" value="TIR"/>
    <property type="match status" value="1"/>
</dbReference>
<evidence type="ECO:0000313" key="4">
    <source>
        <dbReference type="RefSeq" id="XP_019082665.1"/>
    </source>
</evidence>
<evidence type="ECO:0000256" key="1">
    <source>
        <dbReference type="ARBA" id="ARBA00023027"/>
    </source>
</evidence>
<dbReference type="PANTHER" id="PTHR32009">
    <property type="entry name" value="TMV RESISTANCE PROTEIN N-LIKE"/>
    <property type="match status" value="1"/>
</dbReference>
<feature type="domain" description="TIR" evidence="2">
    <location>
        <begin position="11"/>
        <end position="167"/>
    </location>
</feature>
<sequence>MDSSSSPRVVKQYQVFLSFRGEDTRRTIVSFLHKALVDRGINTFKDDKTLEIGSSISDEIKEAIHNSKIAVVVISENYASSTWCLNELQMILDLHKKQQLTAVPIFYDVAPSDVGHQRGTFALERYKCSKIMLLFSSEKRKFAEKIQKWREALTEIAGISGTDSKTW</sequence>